<dbReference type="InterPro" id="IPR014729">
    <property type="entry name" value="Rossmann-like_a/b/a_fold"/>
</dbReference>
<dbReference type="PANTHER" id="PTHR43284:SF1">
    <property type="entry name" value="ASPARAGINE SYNTHETASE"/>
    <property type="match status" value="1"/>
</dbReference>
<dbReference type="InterPro" id="IPR001962">
    <property type="entry name" value="Asn_synthase"/>
</dbReference>
<dbReference type="PIRSF" id="PIRSF001589">
    <property type="entry name" value="Asn_synthetase_glu-h"/>
    <property type="match status" value="1"/>
</dbReference>
<evidence type="ECO:0000313" key="11">
    <source>
        <dbReference type="Proteomes" id="UP000643810"/>
    </source>
</evidence>
<keyword evidence="5" id="KW-0067">ATP-binding</keyword>
<evidence type="ECO:0000256" key="6">
    <source>
        <dbReference type="ARBA" id="ARBA00022888"/>
    </source>
</evidence>
<dbReference type="Proteomes" id="UP000643810">
    <property type="component" value="Unassembled WGS sequence"/>
</dbReference>
<accession>A0ABR7GGN8</accession>
<keyword evidence="6" id="KW-0061">Asparagine biosynthesis</keyword>
<evidence type="ECO:0000259" key="9">
    <source>
        <dbReference type="PROSITE" id="PS51278"/>
    </source>
</evidence>
<proteinExistence type="inferred from homology"/>
<dbReference type="InterPro" id="IPR051786">
    <property type="entry name" value="ASN_synthetase/amidase"/>
</dbReference>
<evidence type="ECO:0000256" key="3">
    <source>
        <dbReference type="ARBA" id="ARBA00012737"/>
    </source>
</evidence>
<comment type="similarity">
    <text evidence="2">Belongs to the asparagine synthetase family.</text>
</comment>
<comment type="pathway">
    <text evidence="1">Amino-acid biosynthesis; L-asparagine biosynthesis; L-asparagine from L-aspartate (L-Gln route): step 1/1.</text>
</comment>
<dbReference type="EMBL" id="JACOPG010000003">
    <property type="protein sequence ID" value="MBC5686619.1"/>
    <property type="molecule type" value="Genomic_DNA"/>
</dbReference>
<gene>
    <name evidence="10" type="primary">asnB</name>
    <name evidence="10" type="ORF">H8R94_08425</name>
</gene>
<dbReference type="Gene3D" id="3.40.50.620">
    <property type="entry name" value="HUPs"/>
    <property type="match status" value="1"/>
</dbReference>
<evidence type="ECO:0000313" key="10">
    <source>
        <dbReference type="EMBL" id="MBC5686619.1"/>
    </source>
</evidence>
<evidence type="ECO:0000256" key="8">
    <source>
        <dbReference type="ARBA" id="ARBA00048741"/>
    </source>
</evidence>
<dbReference type="SUPFAM" id="SSF52402">
    <property type="entry name" value="Adenine nucleotide alpha hydrolases-like"/>
    <property type="match status" value="1"/>
</dbReference>
<dbReference type="NCBIfam" id="TIGR01536">
    <property type="entry name" value="asn_synth_AEB"/>
    <property type="match status" value="1"/>
</dbReference>
<keyword evidence="6" id="KW-0028">Amino-acid biosynthesis</keyword>
<keyword evidence="10" id="KW-0436">Ligase</keyword>
<dbReference type="InterPro" id="IPR017932">
    <property type="entry name" value="GATase_2_dom"/>
</dbReference>
<dbReference type="GO" id="GO:0004066">
    <property type="term" value="F:asparagine synthase (glutamine-hydrolyzing) activity"/>
    <property type="evidence" value="ECO:0007669"/>
    <property type="project" value="UniProtKB-EC"/>
</dbReference>
<reference evidence="10 11" key="1">
    <citation type="submission" date="2020-08" db="EMBL/GenBank/DDBJ databases">
        <title>Genome public.</title>
        <authorList>
            <person name="Liu C."/>
            <person name="Sun Q."/>
        </authorList>
    </citation>
    <scope>NUCLEOTIDE SEQUENCE [LARGE SCALE GENOMIC DNA]</scope>
    <source>
        <strain evidence="10 11">NSJ-9</strain>
    </source>
</reference>
<keyword evidence="4" id="KW-0547">Nucleotide-binding</keyword>
<dbReference type="Pfam" id="PF00733">
    <property type="entry name" value="Asn_synthase"/>
    <property type="match status" value="1"/>
</dbReference>
<dbReference type="InterPro" id="IPR033738">
    <property type="entry name" value="AsnB_N"/>
</dbReference>
<dbReference type="PANTHER" id="PTHR43284">
    <property type="entry name" value="ASPARAGINE SYNTHETASE (GLUTAMINE-HYDROLYZING)"/>
    <property type="match status" value="1"/>
</dbReference>
<dbReference type="PROSITE" id="PS51278">
    <property type="entry name" value="GATASE_TYPE_2"/>
    <property type="match status" value="1"/>
</dbReference>
<evidence type="ECO:0000256" key="7">
    <source>
        <dbReference type="ARBA" id="ARBA00022962"/>
    </source>
</evidence>
<dbReference type="Gene3D" id="3.60.20.10">
    <property type="entry name" value="Glutamine Phosphoribosylpyrophosphate, subunit 1, domain 1"/>
    <property type="match status" value="1"/>
</dbReference>
<evidence type="ECO:0000256" key="2">
    <source>
        <dbReference type="ARBA" id="ARBA00005752"/>
    </source>
</evidence>
<dbReference type="InterPro" id="IPR029055">
    <property type="entry name" value="Ntn_hydrolases_N"/>
</dbReference>
<dbReference type="Pfam" id="PF13537">
    <property type="entry name" value="GATase_7"/>
    <property type="match status" value="1"/>
</dbReference>
<comment type="caution">
    <text evidence="10">The sequence shown here is derived from an EMBL/GenBank/DDBJ whole genome shotgun (WGS) entry which is preliminary data.</text>
</comment>
<comment type="catalytic activity">
    <reaction evidence="8">
        <text>L-aspartate + L-glutamine + ATP + H2O = L-asparagine + L-glutamate + AMP + diphosphate + H(+)</text>
        <dbReference type="Rhea" id="RHEA:12228"/>
        <dbReference type="ChEBI" id="CHEBI:15377"/>
        <dbReference type="ChEBI" id="CHEBI:15378"/>
        <dbReference type="ChEBI" id="CHEBI:29985"/>
        <dbReference type="ChEBI" id="CHEBI:29991"/>
        <dbReference type="ChEBI" id="CHEBI:30616"/>
        <dbReference type="ChEBI" id="CHEBI:33019"/>
        <dbReference type="ChEBI" id="CHEBI:58048"/>
        <dbReference type="ChEBI" id="CHEBI:58359"/>
        <dbReference type="ChEBI" id="CHEBI:456215"/>
        <dbReference type="EC" id="6.3.5.4"/>
    </reaction>
</comment>
<sequence>MSSIAGFFSPEFRQGQRLGALEQTAEKILKSLSHRGPDQAYRMTTSDGVLMYNALYTNQMSRKNVPTQGKGRLGHLHIVCDDGIYNYDELASQLESQNISARNMSQPDILLTLYHLYGERFATLLRGGYAIAIADVRLHKVVLFRDPMGVKPLFYHQQKDLFLFASEIKGIFAHPSVHASMDLRGMHQVFSLGPAHLPGATVYQDIHEVRPGKTIIYSQGRIIENTFWHLQASRHEESYEETVDHASHLLSEALHRQWNEDASQCCLLSGGLDSSVVTALANRENMNSGVPLTTYSFDFTDSSKYFSANDFQPSLDRPYVIAMAEHFHTNHTFLECNAKVQASLLGQSVLAHDGPCMADISSSLLYFCKQIAPRSKVAFTGECADEIFCGYPWYHKEPMRSANTFPWTMDLQPRQMLLRDHFLEHLGMEEYVAQVYDASCSQVSYLPDDTPENRRHRRLFALTTQYFMQTLLDRMDRVAALAGMEAICPFADIRLAEYLYNVPWEMKAKDGEVKHLLRQIAAPLLPKEVAERKKSPYPKNYHPEYEQMLCKEMKKLIAQGNHPILDFIDPDKVLAFCNAPKDYGKPWFGQLMAGPQLLAYYLQIDFWLREYQVSYQLPS</sequence>
<evidence type="ECO:0000256" key="5">
    <source>
        <dbReference type="ARBA" id="ARBA00022840"/>
    </source>
</evidence>
<feature type="domain" description="Glutamine amidotransferase type-2" evidence="9">
    <location>
        <begin position="2"/>
        <end position="220"/>
    </location>
</feature>
<name>A0ABR7GGN8_9FIRM</name>
<dbReference type="SUPFAM" id="SSF56235">
    <property type="entry name" value="N-terminal nucleophile aminohydrolases (Ntn hydrolases)"/>
    <property type="match status" value="1"/>
</dbReference>
<dbReference type="CDD" id="cd00712">
    <property type="entry name" value="AsnB"/>
    <property type="match status" value="1"/>
</dbReference>
<keyword evidence="11" id="KW-1185">Reference proteome</keyword>
<keyword evidence="7" id="KW-0315">Glutamine amidotransferase</keyword>
<organism evidence="10 11">
    <name type="scientific">Roseburia lenta</name>
    <dbReference type="NCBI Taxonomy" id="2763061"/>
    <lineage>
        <taxon>Bacteria</taxon>
        <taxon>Bacillati</taxon>
        <taxon>Bacillota</taxon>
        <taxon>Clostridia</taxon>
        <taxon>Lachnospirales</taxon>
        <taxon>Lachnospiraceae</taxon>
        <taxon>Roseburia</taxon>
    </lineage>
</organism>
<dbReference type="RefSeq" id="WP_186854397.1">
    <property type="nucleotide sequence ID" value="NZ_JACOPG010000003.1"/>
</dbReference>
<dbReference type="EC" id="6.3.5.4" evidence="3"/>
<dbReference type="CDD" id="cd01991">
    <property type="entry name" value="Asn_synthase_B_C"/>
    <property type="match status" value="1"/>
</dbReference>
<evidence type="ECO:0000256" key="1">
    <source>
        <dbReference type="ARBA" id="ARBA00005187"/>
    </source>
</evidence>
<dbReference type="InterPro" id="IPR006426">
    <property type="entry name" value="Asn_synth_AEB"/>
</dbReference>
<evidence type="ECO:0000256" key="4">
    <source>
        <dbReference type="ARBA" id="ARBA00022741"/>
    </source>
</evidence>
<protein>
    <recommendedName>
        <fullName evidence="3">asparagine synthase (glutamine-hydrolyzing)</fullName>
        <ecNumber evidence="3">6.3.5.4</ecNumber>
    </recommendedName>
</protein>